<feature type="domain" description="TNase-like" evidence="2">
    <location>
        <begin position="40"/>
        <end position="159"/>
    </location>
</feature>
<comment type="caution">
    <text evidence="3">The sequence shown here is derived from an EMBL/GenBank/DDBJ whole genome shotgun (WGS) entry which is preliminary data.</text>
</comment>
<name>A0ABQ6B4A2_9BRAD</name>
<evidence type="ECO:0000256" key="1">
    <source>
        <dbReference type="SAM" id="SignalP"/>
    </source>
</evidence>
<keyword evidence="4" id="KW-1185">Reference proteome</keyword>
<evidence type="ECO:0000259" key="2">
    <source>
        <dbReference type="PROSITE" id="PS50830"/>
    </source>
</evidence>
<dbReference type="PROSITE" id="PS50830">
    <property type="entry name" value="TNASE_3"/>
    <property type="match status" value="1"/>
</dbReference>
<dbReference type="SUPFAM" id="SSF57884">
    <property type="entry name" value="Ada DNA repair protein, N-terminal domain (N-Ada 10)"/>
    <property type="match status" value="1"/>
</dbReference>
<gene>
    <name evidence="3" type="ORF">GCM10007857_56310</name>
</gene>
<dbReference type="InterPro" id="IPR035451">
    <property type="entry name" value="Ada-like_dom_sf"/>
</dbReference>
<dbReference type="Pfam" id="PF00565">
    <property type="entry name" value="SNase"/>
    <property type="match status" value="1"/>
</dbReference>
<feature type="chain" id="PRO_5045790878" evidence="1">
    <location>
        <begin position="27"/>
        <end position="262"/>
    </location>
</feature>
<organism evidence="3 4">
    <name type="scientific">Bradyrhizobium iriomotense</name>
    <dbReference type="NCBI Taxonomy" id="441950"/>
    <lineage>
        <taxon>Bacteria</taxon>
        <taxon>Pseudomonadati</taxon>
        <taxon>Pseudomonadota</taxon>
        <taxon>Alphaproteobacteria</taxon>
        <taxon>Hyphomicrobiales</taxon>
        <taxon>Nitrobacteraceae</taxon>
        <taxon>Bradyrhizobium</taxon>
    </lineage>
</organism>
<protein>
    <submittedName>
        <fullName evidence="3">Nuclease</fullName>
    </submittedName>
</protein>
<dbReference type="Gene3D" id="2.40.50.90">
    <property type="match status" value="1"/>
</dbReference>
<dbReference type="RefSeq" id="WP_284270794.1">
    <property type="nucleotide sequence ID" value="NZ_BSOW01000022.1"/>
</dbReference>
<dbReference type="EMBL" id="BSOW01000022">
    <property type="protein sequence ID" value="GLR88918.1"/>
    <property type="molecule type" value="Genomic_DNA"/>
</dbReference>
<dbReference type="InterPro" id="IPR016071">
    <property type="entry name" value="Staphylococal_nuclease_OB-fold"/>
</dbReference>
<proteinExistence type="predicted"/>
<evidence type="ECO:0000313" key="3">
    <source>
        <dbReference type="EMBL" id="GLR88918.1"/>
    </source>
</evidence>
<dbReference type="InterPro" id="IPR035437">
    <property type="entry name" value="SNase_OB-fold_sf"/>
</dbReference>
<feature type="signal peptide" evidence="1">
    <location>
        <begin position="1"/>
        <end position="26"/>
    </location>
</feature>
<dbReference type="SUPFAM" id="SSF50199">
    <property type="entry name" value="Staphylococcal nuclease"/>
    <property type="match status" value="1"/>
</dbReference>
<reference evidence="4" key="1">
    <citation type="journal article" date="2019" name="Int. J. Syst. Evol. Microbiol.">
        <title>The Global Catalogue of Microorganisms (GCM) 10K type strain sequencing project: providing services to taxonomists for standard genome sequencing and annotation.</title>
        <authorList>
            <consortium name="The Broad Institute Genomics Platform"/>
            <consortium name="The Broad Institute Genome Sequencing Center for Infectious Disease"/>
            <person name="Wu L."/>
            <person name="Ma J."/>
        </authorList>
    </citation>
    <scope>NUCLEOTIDE SEQUENCE [LARGE SCALE GENOMIC DNA]</scope>
    <source>
        <strain evidence="4">NBRC 102520</strain>
    </source>
</reference>
<dbReference type="SMART" id="SM00318">
    <property type="entry name" value="SNc"/>
    <property type="match status" value="1"/>
</dbReference>
<keyword evidence="1" id="KW-0732">Signal</keyword>
<accession>A0ABQ6B4A2</accession>
<dbReference type="Proteomes" id="UP001156905">
    <property type="component" value="Unassembled WGS sequence"/>
</dbReference>
<sequence length="262" mass="28307">MSFQNSFAAARAAALALFLAILGCVADTGPSFAVTASATVRDGNSIQLGDVTYRLDGVDAPELDQVCIDDHADPWTCGLEARDQLAKLINGRNVRCDDVGPEKSFGKRHRAICTAEDDKTSLNEQLVRLGFAVAREPVKANVKPAAAEAKTNSAGIWKGCFVAPQEFRIGKKDGTLLGAACRSDRDKEIRSVLFPDELTMPPSCSIKGKLAVRARVTGNIGIYHLRGCPSYPATTKPDRWFCSEDDALAAGFRKAYNCRRPK</sequence>
<evidence type="ECO:0000313" key="4">
    <source>
        <dbReference type="Proteomes" id="UP001156905"/>
    </source>
</evidence>